<feature type="signal peptide" evidence="1">
    <location>
        <begin position="1"/>
        <end position="19"/>
    </location>
</feature>
<name>A0A7S4KXS6_9EUKA</name>
<dbReference type="EMBL" id="HBKR01019071">
    <property type="protein sequence ID" value="CAE2307946.1"/>
    <property type="molecule type" value="Transcribed_RNA"/>
</dbReference>
<feature type="chain" id="PRO_5031377361" evidence="1">
    <location>
        <begin position="20"/>
        <end position="325"/>
    </location>
</feature>
<protein>
    <submittedName>
        <fullName evidence="2">Uncharacterized protein</fullName>
    </submittedName>
</protein>
<gene>
    <name evidence="2" type="ORF">NAES01612_LOCUS12501</name>
</gene>
<reference evidence="2" key="1">
    <citation type="submission" date="2021-01" db="EMBL/GenBank/DDBJ databases">
        <authorList>
            <person name="Corre E."/>
            <person name="Pelletier E."/>
            <person name="Niang G."/>
            <person name="Scheremetjew M."/>
            <person name="Finn R."/>
            <person name="Kale V."/>
            <person name="Holt S."/>
            <person name="Cochrane G."/>
            <person name="Meng A."/>
            <person name="Brown T."/>
            <person name="Cohen L."/>
        </authorList>
    </citation>
    <scope>NUCLEOTIDE SEQUENCE</scope>
    <source>
        <strain evidence="2">SoJaBio B1-5/56/2</strain>
    </source>
</reference>
<sequence length="325" mass="37138">MKFLVVLALVALCLPALNAYVCDNCDLDGAWRTSLDDWRNNDDESIAQSFDGQVRWRDEYQEFLDDEDICRSCLGSEGSCGTVCTRARESCKEAKPGRVYNFRFEREIDDDDYEVRLYIYRGFIPTEDAWDRYCRIRNSLVGTSDDRQVFVESQGQSKAALKGAVGWRTEGLIDPTTGGNCRAIFRPKFISQFCLTKNDDLRFPSEFWCAQYQTGTAPSPTDFDPFGVLSSVHNWGGAQTHARYGCDQYTWDSDSNDDNIHETCKRMYFVNKYDSQSEFNLGHVNVPGTMFVDQSTVETPFPFCEYRVPRTGWSGSTGINRHPCQ</sequence>
<organism evidence="2">
    <name type="scientific">Paramoeba aestuarina</name>
    <dbReference type="NCBI Taxonomy" id="180227"/>
    <lineage>
        <taxon>Eukaryota</taxon>
        <taxon>Amoebozoa</taxon>
        <taxon>Discosea</taxon>
        <taxon>Flabellinia</taxon>
        <taxon>Dactylopodida</taxon>
        <taxon>Paramoebidae</taxon>
        <taxon>Paramoeba</taxon>
    </lineage>
</organism>
<keyword evidence="1" id="KW-0732">Signal</keyword>
<dbReference type="AlphaFoldDB" id="A0A7S4KXS6"/>
<evidence type="ECO:0000256" key="1">
    <source>
        <dbReference type="SAM" id="SignalP"/>
    </source>
</evidence>
<proteinExistence type="predicted"/>
<evidence type="ECO:0000313" key="2">
    <source>
        <dbReference type="EMBL" id="CAE2307946.1"/>
    </source>
</evidence>
<accession>A0A7S4KXS6</accession>